<name>A0ABN8MI30_9CNID</name>
<evidence type="ECO:0000256" key="1">
    <source>
        <dbReference type="SAM" id="MobiDB-lite"/>
    </source>
</evidence>
<reference evidence="2 3" key="1">
    <citation type="submission" date="2022-05" db="EMBL/GenBank/DDBJ databases">
        <authorList>
            <consortium name="Genoscope - CEA"/>
            <person name="William W."/>
        </authorList>
    </citation>
    <scope>NUCLEOTIDE SEQUENCE [LARGE SCALE GENOMIC DNA]</scope>
</reference>
<dbReference type="EMBL" id="CALNXI010000424">
    <property type="protein sequence ID" value="CAH3026849.1"/>
    <property type="molecule type" value="Genomic_DNA"/>
</dbReference>
<organism evidence="2 3">
    <name type="scientific">Porites evermanni</name>
    <dbReference type="NCBI Taxonomy" id="104178"/>
    <lineage>
        <taxon>Eukaryota</taxon>
        <taxon>Metazoa</taxon>
        <taxon>Cnidaria</taxon>
        <taxon>Anthozoa</taxon>
        <taxon>Hexacorallia</taxon>
        <taxon>Scleractinia</taxon>
        <taxon>Fungiina</taxon>
        <taxon>Poritidae</taxon>
        <taxon>Porites</taxon>
    </lineage>
</organism>
<protein>
    <submittedName>
        <fullName evidence="2">Uncharacterized protein</fullName>
    </submittedName>
</protein>
<keyword evidence="3" id="KW-1185">Reference proteome</keyword>
<gene>
    <name evidence="2" type="ORF">PEVE_00030081</name>
</gene>
<feature type="compositionally biased region" description="Basic and acidic residues" evidence="1">
    <location>
        <begin position="162"/>
        <end position="179"/>
    </location>
</feature>
<feature type="region of interest" description="Disordered" evidence="1">
    <location>
        <begin position="152"/>
        <end position="179"/>
    </location>
</feature>
<evidence type="ECO:0000313" key="2">
    <source>
        <dbReference type="EMBL" id="CAH3026849.1"/>
    </source>
</evidence>
<accession>A0ABN8MI30</accession>
<comment type="caution">
    <text evidence="2">The sequence shown here is derived from an EMBL/GenBank/DDBJ whole genome shotgun (WGS) entry which is preliminary data.</text>
</comment>
<sequence>MPSGDYSNKERQSVYEKALVVCHEGEKELSLLQEDLDRSKLQTYISYKLEERELRNELFRIKREQRSLAKEAKQRQRDNKSIDDIAKEMKAINPGNRGATAVMLEKKFSLPQINCTQKNVPKILQRKLSHESEYFTWTFGLPKVENAVKALNPEGGQKKKGKSAENGKGLEDSHGADDGDLVRARANTIHKVVYNVPVAEPKEEKAISQNFASVKTKLPRINVTASQQAANETGNIIVDKLSKKRSSRLELPKI</sequence>
<proteinExistence type="predicted"/>
<evidence type="ECO:0000313" key="3">
    <source>
        <dbReference type="Proteomes" id="UP001159427"/>
    </source>
</evidence>
<dbReference type="Proteomes" id="UP001159427">
    <property type="component" value="Unassembled WGS sequence"/>
</dbReference>